<comment type="caution">
    <text evidence="9">The sequence shown here is derived from an EMBL/GenBank/DDBJ whole genome shotgun (WGS) entry which is preliminary data.</text>
</comment>
<keyword evidence="11" id="KW-1185">Reference proteome</keyword>
<dbReference type="NCBIfam" id="NF010256">
    <property type="entry name" value="PRK13702.1"/>
    <property type="match status" value="1"/>
</dbReference>
<evidence type="ECO:0000313" key="8">
    <source>
        <dbReference type="EMBL" id="MBD8109347.1"/>
    </source>
</evidence>
<reference evidence="8 11" key="2">
    <citation type="journal article" date="2020" name="FEMS Microbiol. Ecol.">
        <title>Temporal dynamics of bacterial communities during seed development and maturation.</title>
        <authorList>
            <person name="Chesneau G."/>
            <person name="Torres-Cortes G."/>
            <person name="Briand M."/>
            <person name="Darrasse A."/>
            <person name="Preveaux A."/>
            <person name="Marais C."/>
            <person name="Jacques M.A."/>
            <person name="Shade A."/>
            <person name="Barret M."/>
        </authorList>
    </citation>
    <scope>NUCLEOTIDE SEQUENCE [LARGE SCALE GENOMIC DNA]</scope>
    <source>
        <strain evidence="8 11">CFBP13732</strain>
    </source>
</reference>
<dbReference type="EMBL" id="JACYNN010000048">
    <property type="protein sequence ID" value="MBD8109347.1"/>
    <property type="molecule type" value="Genomic_DNA"/>
</dbReference>
<dbReference type="AlphaFoldDB" id="A0A4U3ES02"/>
<keyword evidence="1" id="KW-0678">Repressor</keyword>
<evidence type="ECO:0000313" key="10">
    <source>
        <dbReference type="Proteomes" id="UP000306393"/>
    </source>
</evidence>
<accession>A0A4U3ES02</accession>
<evidence type="ECO:0000256" key="2">
    <source>
        <dbReference type="ARBA" id="ARBA00022689"/>
    </source>
</evidence>
<feature type="region of interest" description="Disordered" evidence="7">
    <location>
        <begin position="1"/>
        <end position="41"/>
    </location>
</feature>
<sequence>MSHVENADSSSSKTKPKRPYRKGNALSDAEKQRMATARKRATHKEVKVFIEPQLKELLMSMCEEDGLTQAEVLEQLIEREARDRKIS</sequence>
<evidence type="ECO:0000256" key="7">
    <source>
        <dbReference type="SAM" id="MobiDB-lite"/>
    </source>
</evidence>
<proteinExistence type="predicted"/>
<evidence type="ECO:0000313" key="11">
    <source>
        <dbReference type="Proteomes" id="UP000661012"/>
    </source>
</evidence>
<organism evidence="9 10">
    <name type="scientific">Erwinia persicina</name>
    <dbReference type="NCBI Taxonomy" id="55211"/>
    <lineage>
        <taxon>Bacteria</taxon>
        <taxon>Pseudomonadati</taxon>
        <taxon>Pseudomonadota</taxon>
        <taxon>Gammaproteobacteria</taxon>
        <taxon>Enterobacterales</taxon>
        <taxon>Erwiniaceae</taxon>
        <taxon>Erwinia</taxon>
    </lineage>
</organism>
<dbReference type="InterPro" id="IPR019661">
    <property type="entry name" value="RepA2"/>
</dbReference>
<evidence type="ECO:0000256" key="3">
    <source>
        <dbReference type="ARBA" id="ARBA00023015"/>
    </source>
</evidence>
<dbReference type="RefSeq" id="WP_137270151.1">
    <property type="nucleotide sequence ID" value="NZ_JACYMQ010000017.1"/>
</dbReference>
<dbReference type="OrthoDB" id="6506470at2"/>
<reference evidence="9 10" key="1">
    <citation type="journal article" date="2019" name="Sci. Rep.">
        <title>Differences in resource use lead to coexistence of seed-transmitted microbial populations.</title>
        <authorList>
            <person name="Torres-Cortes G."/>
            <person name="Garcia B.J."/>
            <person name="Compant S."/>
            <person name="Rezki S."/>
            <person name="Jones P."/>
            <person name="Preveaux A."/>
            <person name="Briand M."/>
            <person name="Roulet A."/>
            <person name="Bouchez O."/>
            <person name="Jacobson D."/>
            <person name="Barret M."/>
        </authorList>
    </citation>
    <scope>NUCLEOTIDE SEQUENCE [LARGE SCALE GENOMIC DNA]</scope>
    <source>
        <strain evidence="9 10">CFBP13511</strain>
    </source>
</reference>
<name>A0A4U3ES02_9GAMM</name>
<dbReference type="Proteomes" id="UP000306393">
    <property type="component" value="Unassembled WGS sequence"/>
</dbReference>
<evidence type="ECO:0000256" key="1">
    <source>
        <dbReference type="ARBA" id="ARBA00022491"/>
    </source>
</evidence>
<evidence type="ECO:0000256" key="4">
    <source>
        <dbReference type="ARBA" id="ARBA00023125"/>
    </source>
</evidence>
<protein>
    <recommendedName>
        <fullName evidence="6">Protein CopB</fullName>
    </recommendedName>
</protein>
<evidence type="ECO:0000256" key="6">
    <source>
        <dbReference type="ARBA" id="ARBA00031853"/>
    </source>
</evidence>
<gene>
    <name evidence="8" type="primary">repA</name>
    <name evidence="9" type="ORF">EpCFBP13511_22930</name>
    <name evidence="8" type="ORF">IFT93_23580</name>
</gene>
<keyword evidence="4" id="KW-0238">DNA-binding</keyword>
<evidence type="ECO:0000256" key="5">
    <source>
        <dbReference type="ARBA" id="ARBA00023163"/>
    </source>
</evidence>
<keyword evidence="2" id="KW-0615">Plasmid copy control</keyword>
<keyword evidence="5" id="KW-0804">Transcription</keyword>
<evidence type="ECO:0000313" key="9">
    <source>
        <dbReference type="EMBL" id="TKJ83323.1"/>
    </source>
</evidence>
<dbReference type="EMBL" id="QGAC01000038">
    <property type="protein sequence ID" value="TKJ83323.1"/>
    <property type="molecule type" value="Genomic_DNA"/>
</dbReference>
<dbReference type="Proteomes" id="UP000661012">
    <property type="component" value="Unassembled WGS sequence"/>
</dbReference>
<dbReference type="Pfam" id="PF10723">
    <property type="entry name" value="RepB-RCR_reg"/>
    <property type="match status" value="1"/>
</dbReference>
<dbReference type="GO" id="GO:0006276">
    <property type="term" value="P:plasmid maintenance"/>
    <property type="evidence" value="ECO:0007669"/>
    <property type="project" value="UniProtKB-KW"/>
</dbReference>
<dbReference type="GO" id="GO:0003677">
    <property type="term" value="F:DNA binding"/>
    <property type="evidence" value="ECO:0007669"/>
    <property type="project" value="UniProtKB-KW"/>
</dbReference>
<keyword evidence="3" id="KW-0805">Transcription regulation</keyword>